<keyword evidence="10" id="KW-1015">Disulfide bond</keyword>
<dbReference type="RefSeq" id="XP_055862417.1">
    <property type="nucleotide sequence ID" value="XM_056006442.1"/>
</dbReference>
<evidence type="ECO:0000313" key="19">
    <source>
        <dbReference type="RefSeq" id="XP_055862417.1"/>
    </source>
</evidence>
<dbReference type="PANTHER" id="PTHR11675:SF43">
    <property type="entry name" value="POLYPEPTIDE N-ACETYLGALACTOSAMINYLTRANSFERASE 1"/>
    <property type="match status" value="1"/>
</dbReference>
<dbReference type="OrthoDB" id="9982049at2759"/>
<dbReference type="Gene3D" id="3.90.550.10">
    <property type="entry name" value="Spore Coat Polysaccharide Biosynthesis Protein SpsA, Chain A"/>
    <property type="match status" value="1"/>
</dbReference>
<dbReference type="SUPFAM" id="SSF53448">
    <property type="entry name" value="Nucleotide-diphospho-sugar transferases"/>
    <property type="match status" value="1"/>
</dbReference>
<protein>
    <submittedName>
        <fullName evidence="18 19">Uncharacterized protein LOC106075826</fullName>
    </submittedName>
</protein>
<feature type="compositionally biased region" description="Polar residues" evidence="13">
    <location>
        <begin position="192"/>
        <end position="211"/>
    </location>
</feature>
<dbReference type="RefSeq" id="XP_055862426.1">
    <property type="nucleotide sequence ID" value="XM_056006451.1"/>
</dbReference>
<evidence type="ECO:0000256" key="8">
    <source>
        <dbReference type="ARBA" id="ARBA00023034"/>
    </source>
</evidence>
<evidence type="ECO:0000256" key="6">
    <source>
        <dbReference type="ARBA" id="ARBA00022968"/>
    </source>
</evidence>
<keyword evidence="11" id="KW-0325">Glycoprotein</keyword>
<dbReference type="PROSITE" id="PS50231">
    <property type="entry name" value="RICIN_B_LECTIN"/>
    <property type="match status" value="1"/>
</dbReference>
<dbReference type="GO" id="GO:0004653">
    <property type="term" value="F:polypeptide N-acetylgalactosaminyltransferase activity"/>
    <property type="evidence" value="ECO:0007669"/>
    <property type="project" value="TreeGrafter"/>
</dbReference>
<feature type="compositionally biased region" description="Basic and acidic residues" evidence="13">
    <location>
        <begin position="237"/>
        <end position="250"/>
    </location>
</feature>
<dbReference type="SUPFAM" id="SSF50370">
    <property type="entry name" value="Ricin B-like lectins"/>
    <property type="match status" value="1"/>
</dbReference>
<evidence type="ECO:0000256" key="7">
    <source>
        <dbReference type="ARBA" id="ARBA00022989"/>
    </source>
</evidence>
<dbReference type="OMA" id="ELNIPGQ"/>
<gene>
    <name evidence="18 19 20 21" type="primary">LOC106075826</name>
</gene>
<evidence type="ECO:0000259" key="16">
    <source>
        <dbReference type="Pfam" id="PF00652"/>
    </source>
</evidence>
<feature type="transmembrane region" description="Helical" evidence="14">
    <location>
        <begin position="32"/>
        <end position="51"/>
    </location>
</feature>
<comment type="subcellular location">
    <subcellularLocation>
        <location evidence="2">Golgi apparatus membrane</location>
        <topology evidence="2">Single-pass type II membrane protein</topology>
    </subcellularLocation>
</comment>
<organism evidence="17 20">
    <name type="scientific">Biomphalaria glabrata</name>
    <name type="common">Bloodfluke planorb</name>
    <name type="synonym">Freshwater snail</name>
    <dbReference type="NCBI Taxonomy" id="6526"/>
    <lineage>
        <taxon>Eukaryota</taxon>
        <taxon>Metazoa</taxon>
        <taxon>Spiralia</taxon>
        <taxon>Lophotrochozoa</taxon>
        <taxon>Mollusca</taxon>
        <taxon>Gastropoda</taxon>
        <taxon>Heterobranchia</taxon>
        <taxon>Euthyneura</taxon>
        <taxon>Panpulmonata</taxon>
        <taxon>Hygrophila</taxon>
        <taxon>Lymnaeoidea</taxon>
        <taxon>Planorbidae</taxon>
        <taxon>Biomphalaria</taxon>
    </lineage>
</organism>
<evidence type="ECO:0000256" key="10">
    <source>
        <dbReference type="ARBA" id="ARBA00023157"/>
    </source>
</evidence>
<dbReference type="GeneID" id="106075826"/>
<dbReference type="CDD" id="cd02510">
    <property type="entry name" value="pp-GalNAc-T"/>
    <property type="match status" value="1"/>
</dbReference>
<dbReference type="InterPro" id="IPR000772">
    <property type="entry name" value="Ricin_B_lectin"/>
</dbReference>
<evidence type="ECO:0000256" key="9">
    <source>
        <dbReference type="ARBA" id="ARBA00023136"/>
    </source>
</evidence>
<name>A0A9W2YHU1_BIOGL</name>
<keyword evidence="12" id="KW-0464">Manganese</keyword>
<dbReference type="PANTHER" id="PTHR11675">
    <property type="entry name" value="N-ACETYLGALACTOSAMINYLTRANSFERASE"/>
    <property type="match status" value="1"/>
</dbReference>
<dbReference type="InterPro" id="IPR001173">
    <property type="entry name" value="Glyco_trans_2-like"/>
</dbReference>
<dbReference type="AlphaFoldDB" id="A0A9W2YHU1"/>
<dbReference type="RefSeq" id="XP_055862406.1">
    <property type="nucleotide sequence ID" value="XM_056006431.1"/>
</dbReference>
<keyword evidence="7 14" id="KW-1133">Transmembrane helix</keyword>
<feature type="region of interest" description="Disordered" evidence="13">
    <location>
        <begin position="177"/>
        <end position="262"/>
    </location>
</feature>
<feature type="compositionally biased region" description="Basic and acidic residues" evidence="13">
    <location>
        <begin position="178"/>
        <end position="188"/>
    </location>
</feature>
<evidence type="ECO:0000256" key="14">
    <source>
        <dbReference type="SAM" id="Phobius"/>
    </source>
</evidence>
<feature type="region of interest" description="Disordered" evidence="13">
    <location>
        <begin position="413"/>
        <end position="435"/>
    </location>
</feature>
<dbReference type="GO" id="GO:0030246">
    <property type="term" value="F:carbohydrate binding"/>
    <property type="evidence" value="ECO:0007669"/>
    <property type="project" value="UniProtKB-KW"/>
</dbReference>
<proteinExistence type="inferred from homology"/>
<evidence type="ECO:0000313" key="21">
    <source>
        <dbReference type="RefSeq" id="XP_055862435.1"/>
    </source>
</evidence>
<feature type="domain" description="Ricin B lectin" evidence="16">
    <location>
        <begin position="885"/>
        <end position="985"/>
    </location>
</feature>
<dbReference type="GO" id="GO:0006493">
    <property type="term" value="P:protein O-linked glycosylation"/>
    <property type="evidence" value="ECO:0007669"/>
    <property type="project" value="TreeGrafter"/>
</dbReference>
<dbReference type="Pfam" id="PF00535">
    <property type="entry name" value="Glycos_transf_2"/>
    <property type="match status" value="1"/>
</dbReference>
<feature type="compositionally biased region" description="Basic and acidic residues" evidence="13">
    <location>
        <begin position="216"/>
        <end position="228"/>
    </location>
</feature>
<comment type="cofactor">
    <cofactor evidence="1">
        <name>Mn(2+)</name>
        <dbReference type="ChEBI" id="CHEBI:29035"/>
    </cofactor>
</comment>
<feature type="compositionally biased region" description="Basic and acidic residues" evidence="13">
    <location>
        <begin position="514"/>
        <end position="524"/>
    </location>
</feature>
<keyword evidence="8" id="KW-0333">Golgi apparatus</keyword>
<feature type="region of interest" description="Disordered" evidence="13">
    <location>
        <begin position="331"/>
        <end position="379"/>
    </location>
</feature>
<dbReference type="InterPro" id="IPR045885">
    <property type="entry name" value="GalNAc-T"/>
</dbReference>
<evidence type="ECO:0000256" key="2">
    <source>
        <dbReference type="ARBA" id="ARBA00004323"/>
    </source>
</evidence>
<evidence type="ECO:0000256" key="1">
    <source>
        <dbReference type="ARBA" id="ARBA00001936"/>
    </source>
</evidence>
<dbReference type="Pfam" id="PF00652">
    <property type="entry name" value="Ricin_B_lectin"/>
    <property type="match status" value="1"/>
</dbReference>
<dbReference type="InterPro" id="IPR029044">
    <property type="entry name" value="Nucleotide-diphossugar_trans"/>
</dbReference>
<dbReference type="Gene3D" id="2.80.10.50">
    <property type="match status" value="1"/>
</dbReference>
<accession>A0A9W2YHU1</accession>
<evidence type="ECO:0000256" key="11">
    <source>
        <dbReference type="ARBA" id="ARBA00023180"/>
    </source>
</evidence>
<feature type="compositionally biased region" description="Basic and acidic residues" evidence="13">
    <location>
        <begin position="370"/>
        <end position="379"/>
    </location>
</feature>
<sequence>MPRPPVNPRPGLWRMGAQLCINRVWKSRSISAAIFVVCLWVCLVSVINLASNGRPLSWTTKDETFPSVPLAFPDTLDLITNYYRPVSRVKQSPGPNSRIQLKASTYLTQNGQTDEAIENGIISGRRMQEIKAVEMEGLETVSRVQEKDHAERDLGNILISAVQDQIDGKAITAMGIKQEIKTPRENPKDLPSNWTQEPETKSSPSSLSNVNGFDRSGSEDEPKPDRVISSRAKHKPVGTDRKTRSAEHGKTNISEVADMTLQPDSIIEPADISKLQGGIGTRGLDKGGNSLSNHLLQSIGESHYLQGNFYHRASNGRVEMRIDTRLNGTKMYTPRKIEGSTYSYSSRTPDTASSHSESPQANSDGVKNTHRSEVTQRKFNREIPVAMQMLAPIRIEDFSPPLNVIDRKRKSMTRQIDSGAKHPTLFYPPDDRNGQTASLIQHSAESNSSSSQEGDVLKFALNANNLSRPVLREIRLSAASSTRSNQLSVSGTSSSQQSHSITYSLVNLTSGEPSSRERRPDKKKYQQGSLLFDGFELYSYNVTASDMISLDRSIPDTRPEGCSQSYDTKQLPKASVIICFHNEAVSVLLRTVHSILDRSPAELLDKIIVVDDNSTIEDLQSHLVEELAHLSNKILLTRTSKREGLVRARLLGAELATSDVIIFLDAHCECNVGWLEPLLSRLYENPQKVVTPYIDTIKAENFQYKKSPERLRGGFNWRLEFGWRSANVGAKPGSEKDAIITPVISGGLFAIWRDYFKSIGSYDPELDIWGGENFELSFKTWMCGGSLEIIPCSRVGHVFRASLPYSFSKDREEVVLRNLGRVASVWMDEYADTFYAAVNMPEKLDLGDISPRIQLRKKLKCHSFDWYLKNIFPQLDSINQETLHYGMVRNQGSLMCLDVLSSTSDFYIGLSPCHGGKNQTFNLTSNKRLSQAEACIKPGINKQLTLSVCKNNMSWVYQNGFLRLDQTELCLTSVDNEAVQLLPCDFSLETNIVVSKVNQSPDSPSQTSDNTIMQTNSFQKWTFDYAFNWKRRRRRN</sequence>
<keyword evidence="4 14" id="KW-0812">Transmembrane</keyword>
<evidence type="ECO:0000313" key="17">
    <source>
        <dbReference type="Proteomes" id="UP001165740"/>
    </source>
</evidence>
<feature type="region of interest" description="Disordered" evidence="13">
    <location>
        <begin position="482"/>
        <end position="524"/>
    </location>
</feature>
<evidence type="ECO:0000313" key="20">
    <source>
        <dbReference type="RefSeq" id="XP_055862426.1"/>
    </source>
</evidence>
<keyword evidence="9 14" id="KW-0472">Membrane</keyword>
<evidence type="ECO:0000256" key="12">
    <source>
        <dbReference type="ARBA" id="ARBA00023211"/>
    </source>
</evidence>
<comment type="similarity">
    <text evidence="3">Belongs to the glycosyltransferase 2 family. GalNAc-T subfamily.</text>
</comment>
<reference evidence="18 19" key="1">
    <citation type="submission" date="2025-04" db="UniProtKB">
        <authorList>
            <consortium name="RefSeq"/>
        </authorList>
    </citation>
    <scope>IDENTIFICATION</scope>
</reference>
<keyword evidence="17" id="KW-1185">Reference proteome</keyword>
<dbReference type="FunFam" id="3.90.550.10:FF:000053">
    <property type="entry name" value="Polypeptide N-acetylgalactosaminyltransferase"/>
    <property type="match status" value="1"/>
</dbReference>
<evidence type="ECO:0000256" key="5">
    <source>
        <dbReference type="ARBA" id="ARBA00022734"/>
    </source>
</evidence>
<dbReference type="GO" id="GO:0000139">
    <property type="term" value="C:Golgi membrane"/>
    <property type="evidence" value="ECO:0007669"/>
    <property type="project" value="UniProtKB-SubCell"/>
</dbReference>
<evidence type="ECO:0000256" key="3">
    <source>
        <dbReference type="ARBA" id="ARBA00005680"/>
    </source>
</evidence>
<feature type="compositionally biased region" description="Low complexity" evidence="13">
    <location>
        <begin position="484"/>
        <end position="504"/>
    </location>
</feature>
<dbReference type="Proteomes" id="UP001165740">
    <property type="component" value="Chromosome 1"/>
</dbReference>
<evidence type="ECO:0000259" key="15">
    <source>
        <dbReference type="Pfam" id="PF00535"/>
    </source>
</evidence>
<evidence type="ECO:0000256" key="4">
    <source>
        <dbReference type="ARBA" id="ARBA00022692"/>
    </source>
</evidence>
<feature type="compositionally biased region" description="Polar residues" evidence="13">
    <location>
        <begin position="340"/>
        <end position="366"/>
    </location>
</feature>
<keyword evidence="6" id="KW-0735">Signal-anchor</keyword>
<evidence type="ECO:0000313" key="18">
    <source>
        <dbReference type="RefSeq" id="XP_055862406.1"/>
    </source>
</evidence>
<evidence type="ECO:0000256" key="13">
    <source>
        <dbReference type="SAM" id="MobiDB-lite"/>
    </source>
</evidence>
<dbReference type="InterPro" id="IPR035992">
    <property type="entry name" value="Ricin_B-like_lectins"/>
</dbReference>
<feature type="domain" description="Glycosyltransferase 2-like" evidence="15">
    <location>
        <begin position="575"/>
        <end position="759"/>
    </location>
</feature>
<dbReference type="RefSeq" id="XP_055862435.1">
    <property type="nucleotide sequence ID" value="XM_056006460.1"/>
</dbReference>
<keyword evidence="5" id="KW-0430">Lectin</keyword>